<evidence type="ECO:0000313" key="4">
    <source>
        <dbReference type="Proteomes" id="UP000824231"/>
    </source>
</evidence>
<dbReference type="AlphaFoldDB" id="A0A9D1VG98"/>
<evidence type="ECO:0000313" key="3">
    <source>
        <dbReference type="EMBL" id="HIX34810.1"/>
    </source>
</evidence>
<feature type="domain" description="ABC-type glycine betaine transport system substrate-binding" evidence="2">
    <location>
        <begin position="38"/>
        <end position="303"/>
    </location>
</feature>
<dbReference type="Pfam" id="PF04069">
    <property type="entry name" value="OpuAC"/>
    <property type="match status" value="1"/>
</dbReference>
<organism evidence="3 4">
    <name type="scientific">Candidatus Limosilactobacillus merdigallinarum</name>
    <dbReference type="NCBI Taxonomy" id="2838652"/>
    <lineage>
        <taxon>Bacteria</taxon>
        <taxon>Bacillati</taxon>
        <taxon>Bacillota</taxon>
        <taxon>Bacilli</taxon>
        <taxon>Lactobacillales</taxon>
        <taxon>Lactobacillaceae</taxon>
        <taxon>Limosilactobacillus</taxon>
    </lineage>
</organism>
<comment type="caution">
    <text evidence="3">The sequence shown here is derived from an EMBL/GenBank/DDBJ whole genome shotgun (WGS) entry which is preliminary data.</text>
</comment>
<feature type="signal peptide" evidence="1">
    <location>
        <begin position="1"/>
        <end position="22"/>
    </location>
</feature>
<name>A0A9D1VG98_9LACO</name>
<proteinExistence type="predicted"/>
<dbReference type="SUPFAM" id="SSF53850">
    <property type="entry name" value="Periplasmic binding protein-like II"/>
    <property type="match status" value="1"/>
</dbReference>
<gene>
    <name evidence="3" type="ORF">H9856_00065</name>
</gene>
<protein>
    <submittedName>
        <fullName evidence="3">Osmoprotectant ABC transporter substrate-binding protein</fullName>
    </submittedName>
</protein>
<keyword evidence="1" id="KW-0732">Signal</keyword>
<evidence type="ECO:0000256" key="1">
    <source>
        <dbReference type="SAM" id="SignalP"/>
    </source>
</evidence>
<accession>A0A9D1VG98</accession>
<evidence type="ECO:0000259" key="2">
    <source>
        <dbReference type="Pfam" id="PF04069"/>
    </source>
</evidence>
<dbReference type="Gene3D" id="3.40.190.10">
    <property type="entry name" value="Periplasmic binding protein-like II"/>
    <property type="match status" value="1"/>
</dbReference>
<dbReference type="PROSITE" id="PS51257">
    <property type="entry name" value="PROKAR_LIPOPROTEIN"/>
    <property type="match status" value="1"/>
</dbReference>
<reference evidence="3" key="2">
    <citation type="submission" date="2021-04" db="EMBL/GenBank/DDBJ databases">
        <authorList>
            <person name="Gilroy R."/>
        </authorList>
    </citation>
    <scope>NUCLEOTIDE SEQUENCE</scope>
    <source>
        <strain evidence="3">ChiSxjej3B15-572</strain>
    </source>
</reference>
<dbReference type="GO" id="GO:0043190">
    <property type="term" value="C:ATP-binding cassette (ABC) transporter complex"/>
    <property type="evidence" value="ECO:0007669"/>
    <property type="project" value="InterPro"/>
</dbReference>
<dbReference type="InterPro" id="IPR007210">
    <property type="entry name" value="ABC_Gly_betaine_transp_sub-bd"/>
</dbReference>
<dbReference type="Proteomes" id="UP000824231">
    <property type="component" value="Unassembled WGS sequence"/>
</dbReference>
<dbReference type="Gene3D" id="3.40.190.120">
    <property type="entry name" value="Osmoprotection protein (prox), domain 2"/>
    <property type="match status" value="1"/>
</dbReference>
<feature type="chain" id="PRO_5039015878" evidence="1">
    <location>
        <begin position="23"/>
        <end position="310"/>
    </location>
</feature>
<dbReference type="CDD" id="cd13608">
    <property type="entry name" value="PBP2_OpuCC_like"/>
    <property type="match status" value="1"/>
</dbReference>
<reference evidence="3" key="1">
    <citation type="journal article" date="2021" name="PeerJ">
        <title>Extensive microbial diversity within the chicken gut microbiome revealed by metagenomics and culture.</title>
        <authorList>
            <person name="Gilroy R."/>
            <person name="Ravi A."/>
            <person name="Getino M."/>
            <person name="Pursley I."/>
            <person name="Horton D.L."/>
            <person name="Alikhan N.F."/>
            <person name="Baker D."/>
            <person name="Gharbi K."/>
            <person name="Hall N."/>
            <person name="Watson M."/>
            <person name="Adriaenssens E.M."/>
            <person name="Foster-Nyarko E."/>
            <person name="Jarju S."/>
            <person name="Secka A."/>
            <person name="Antonio M."/>
            <person name="Oren A."/>
            <person name="Chaudhuri R.R."/>
            <person name="La Ragione R."/>
            <person name="Hildebrand F."/>
            <person name="Pallen M.J."/>
        </authorList>
    </citation>
    <scope>NUCLEOTIDE SEQUENCE</scope>
    <source>
        <strain evidence="3">ChiSxjej3B15-572</strain>
    </source>
</reference>
<dbReference type="GO" id="GO:0022857">
    <property type="term" value="F:transmembrane transporter activity"/>
    <property type="evidence" value="ECO:0007669"/>
    <property type="project" value="InterPro"/>
</dbReference>
<dbReference type="EMBL" id="DXFH01000001">
    <property type="protein sequence ID" value="HIX34810.1"/>
    <property type="molecule type" value="Genomic_DNA"/>
</dbReference>
<sequence length="310" mass="34997">MAKKHRLLTILMTLLAVFSLSACGRKTSSNKSGKETGTVRIASVSSTESQIMANILAQLIEHDTGLKVKIIGNLGSGTVCHKALQRHNADIMATSYTGTDLTGTLGQKPEKNPKKATRIVDHLLLKRYDEVRFPTYGFADTYAFLVTQKTAQKYNLNNVSDLAPYARNWNAGVDSSWMNRKGDGYRDFKKAYGFDFKRVYPMQIGLVYDAAEQGKMKVIVGYSTDGRIRSYNLKMLKDDRQFFPPYEAAAVANKSILKKYPQLAPTIHKLDGQIDLKTMQKLNYEVDDQLLEPATVAHNFLKQHHYFDRR</sequence>